<evidence type="ECO:0000313" key="2">
    <source>
        <dbReference type="Proteomes" id="UP001280121"/>
    </source>
</evidence>
<reference evidence="1" key="1">
    <citation type="journal article" date="2023" name="Plant J.">
        <title>Genome sequences and population genomics provide insights into the demographic history, inbreeding, and mutation load of two 'living fossil' tree species of Dipteronia.</title>
        <authorList>
            <person name="Feng Y."/>
            <person name="Comes H.P."/>
            <person name="Chen J."/>
            <person name="Zhu S."/>
            <person name="Lu R."/>
            <person name="Zhang X."/>
            <person name="Li P."/>
            <person name="Qiu J."/>
            <person name="Olsen K.M."/>
            <person name="Qiu Y."/>
        </authorList>
    </citation>
    <scope>NUCLEOTIDE SEQUENCE</scope>
    <source>
        <strain evidence="1">KIB01</strain>
    </source>
</reference>
<organism evidence="1 2">
    <name type="scientific">Dipteronia dyeriana</name>
    <dbReference type="NCBI Taxonomy" id="168575"/>
    <lineage>
        <taxon>Eukaryota</taxon>
        <taxon>Viridiplantae</taxon>
        <taxon>Streptophyta</taxon>
        <taxon>Embryophyta</taxon>
        <taxon>Tracheophyta</taxon>
        <taxon>Spermatophyta</taxon>
        <taxon>Magnoliopsida</taxon>
        <taxon>eudicotyledons</taxon>
        <taxon>Gunneridae</taxon>
        <taxon>Pentapetalae</taxon>
        <taxon>rosids</taxon>
        <taxon>malvids</taxon>
        <taxon>Sapindales</taxon>
        <taxon>Sapindaceae</taxon>
        <taxon>Hippocastanoideae</taxon>
        <taxon>Acereae</taxon>
        <taxon>Dipteronia</taxon>
    </lineage>
</organism>
<accession>A0AAD9WQU2</accession>
<evidence type="ECO:0000313" key="1">
    <source>
        <dbReference type="EMBL" id="KAK2639092.1"/>
    </source>
</evidence>
<dbReference type="Proteomes" id="UP001280121">
    <property type="component" value="Unassembled WGS sequence"/>
</dbReference>
<dbReference type="EMBL" id="JANJYI010000008">
    <property type="protein sequence ID" value="KAK2639092.1"/>
    <property type="molecule type" value="Genomic_DNA"/>
</dbReference>
<sequence>MEELTTICIQESVLSATLPVWSQFSINGFKRETNLRKLNSSASSATYDPTNDTLRLSRNADEVEAFVRSLKIVIPETTLIKEYIGGKEVDGLLENLKAAEIDGDEEINDDPCMNC</sequence>
<comment type="caution">
    <text evidence="1">The sequence shown here is derived from an EMBL/GenBank/DDBJ whole genome shotgun (WGS) entry which is preliminary data.</text>
</comment>
<dbReference type="AlphaFoldDB" id="A0AAD9WQU2"/>
<proteinExistence type="predicted"/>
<gene>
    <name evidence="1" type="ORF">Ddye_026887</name>
</gene>
<keyword evidence="2" id="KW-1185">Reference proteome</keyword>
<protein>
    <submittedName>
        <fullName evidence="1">Uncharacterized protein</fullName>
    </submittedName>
</protein>
<name>A0AAD9WQU2_9ROSI</name>